<dbReference type="EMBL" id="JABWDY010015790">
    <property type="protein sequence ID" value="KAF5196581.1"/>
    <property type="molecule type" value="Genomic_DNA"/>
</dbReference>
<feature type="coiled-coil region" evidence="1">
    <location>
        <begin position="211"/>
        <end position="238"/>
    </location>
</feature>
<keyword evidence="1" id="KW-0175">Coiled coil</keyword>
<dbReference type="GO" id="GO:0048364">
    <property type="term" value="P:root development"/>
    <property type="evidence" value="ECO:0007669"/>
    <property type="project" value="InterPro"/>
</dbReference>
<name>A0A7J6WGW5_THATH</name>
<organism evidence="2 3">
    <name type="scientific">Thalictrum thalictroides</name>
    <name type="common">Rue-anemone</name>
    <name type="synonym">Anemone thalictroides</name>
    <dbReference type="NCBI Taxonomy" id="46969"/>
    <lineage>
        <taxon>Eukaryota</taxon>
        <taxon>Viridiplantae</taxon>
        <taxon>Streptophyta</taxon>
        <taxon>Embryophyta</taxon>
        <taxon>Tracheophyta</taxon>
        <taxon>Spermatophyta</taxon>
        <taxon>Magnoliopsida</taxon>
        <taxon>Ranunculales</taxon>
        <taxon>Ranunculaceae</taxon>
        <taxon>Thalictroideae</taxon>
        <taxon>Thalictrum</taxon>
    </lineage>
</organism>
<dbReference type="AlphaFoldDB" id="A0A7J6WGW5"/>
<accession>A0A7J6WGW5</accession>
<proteinExistence type="predicted"/>
<reference evidence="2 3" key="1">
    <citation type="submission" date="2020-06" db="EMBL/GenBank/DDBJ databases">
        <title>Transcriptomic and genomic resources for Thalictrum thalictroides and T. hernandezii: Facilitating candidate gene discovery in an emerging model plant lineage.</title>
        <authorList>
            <person name="Arias T."/>
            <person name="Riano-Pachon D.M."/>
            <person name="Di Stilio V.S."/>
        </authorList>
    </citation>
    <scope>NUCLEOTIDE SEQUENCE [LARGE SCALE GENOMIC DNA]</scope>
    <source>
        <strain evidence="3">cv. WT478/WT964</strain>
        <tissue evidence="2">Leaves</tissue>
    </source>
</reference>
<dbReference type="OrthoDB" id="1678530at2759"/>
<sequence>MLSFNFEYLSNLHECANDLLRLPITQQALVQYKHERWADELSEGSLRMLDLCGITRDILLLVKGHLQDIQSALRRRNIGESGVERRIGAYHFSIKKKLKDMLKCLEALKELENSSDPSAISDVDPNLMVVVSVLREVRITTMSLLESILSSLSMSKPKLKSRRRFFILNCMGGKRVANASEENCDSELTGMNTTLYDLSNDLSAKSKVYRVQTASKRLEALEASVEGLEVELECIFRRLIQTRVSLLNILNN</sequence>
<dbReference type="Pfam" id="PF03087">
    <property type="entry name" value="BPS1"/>
    <property type="match status" value="1"/>
</dbReference>
<dbReference type="InterPro" id="IPR004320">
    <property type="entry name" value="BPS1_pln"/>
</dbReference>
<keyword evidence="3" id="KW-1185">Reference proteome</keyword>
<evidence type="ECO:0000313" key="2">
    <source>
        <dbReference type="EMBL" id="KAF5196581.1"/>
    </source>
</evidence>
<evidence type="ECO:0000313" key="3">
    <source>
        <dbReference type="Proteomes" id="UP000554482"/>
    </source>
</evidence>
<dbReference type="PANTHER" id="PTHR33070:SF7">
    <property type="entry name" value="RX N-TERMINAL DOMAIN-CONTAINING PROTEIN"/>
    <property type="match status" value="1"/>
</dbReference>
<dbReference type="GO" id="GO:0048367">
    <property type="term" value="P:shoot system development"/>
    <property type="evidence" value="ECO:0007669"/>
    <property type="project" value="InterPro"/>
</dbReference>
<dbReference type="Proteomes" id="UP000554482">
    <property type="component" value="Unassembled WGS sequence"/>
</dbReference>
<protein>
    <submittedName>
        <fullName evidence="2">Uncharacterized protein</fullName>
    </submittedName>
</protein>
<evidence type="ECO:0000256" key="1">
    <source>
        <dbReference type="SAM" id="Coils"/>
    </source>
</evidence>
<gene>
    <name evidence="2" type="ORF">FRX31_013833</name>
</gene>
<dbReference type="PANTHER" id="PTHR33070">
    <property type="entry name" value="OS06G0725500 PROTEIN"/>
    <property type="match status" value="1"/>
</dbReference>
<comment type="caution">
    <text evidence="2">The sequence shown here is derived from an EMBL/GenBank/DDBJ whole genome shotgun (WGS) entry which is preliminary data.</text>
</comment>